<proteinExistence type="inferred from homology"/>
<dbReference type="GO" id="GO:0005506">
    <property type="term" value="F:iron ion binding"/>
    <property type="evidence" value="ECO:0007669"/>
    <property type="project" value="InterPro"/>
</dbReference>
<sequence length="430" mass="44998">MLFRGWGETVDEAWPDLVTLPDPGGVPQLVVTRHALVRAVLADPVTFRPDNALDAVTPMPVAALRVLAGHRFRLPPTLANNAGASHPEIRGIVAEALHPQRVAAQRPWLTDLVRQRVTRLAAALAADQPVDLYADLAADLPLLVLARLVELPDAPVGAVKDFARAALELFWAPLDADRQVALAGEVGRFHTVLRDFAATGGGLAARLRAAGHSPDVVVGALFFLLVAGQETTSQFLTLLLHRLTGEPAVRAGLRDGTVDVADVVEEGLRLEPPIVTWRRVAAVDTELAGVPVPAGRSLVLWLARAGRDATVVEAPAHFRPGQRGSRRHLAFGAGAHRCVGAQLARLEAAVVVTEAAPLLDDVTVVRAPWCPDNLTFRMPDAFVVRRSGAAPADSTAVPGAAPDGTIASGAAAAVAPASAGPRPAAVVAAT</sequence>
<evidence type="ECO:0000313" key="4">
    <source>
        <dbReference type="Proteomes" id="UP000198210"/>
    </source>
</evidence>
<gene>
    <name evidence="3" type="ORF">GA0074704_2364</name>
</gene>
<dbReference type="SUPFAM" id="SSF48264">
    <property type="entry name" value="Cytochrome P450"/>
    <property type="match status" value="1"/>
</dbReference>
<keyword evidence="2" id="KW-0349">Heme</keyword>
<dbReference type="InterPro" id="IPR036396">
    <property type="entry name" value="Cyt_P450_sf"/>
</dbReference>
<dbReference type="GO" id="GO:0004497">
    <property type="term" value="F:monooxygenase activity"/>
    <property type="evidence" value="ECO:0007669"/>
    <property type="project" value="UniProtKB-KW"/>
</dbReference>
<dbReference type="Proteomes" id="UP000198210">
    <property type="component" value="Chromosome I"/>
</dbReference>
<evidence type="ECO:0000256" key="1">
    <source>
        <dbReference type="ARBA" id="ARBA00010617"/>
    </source>
</evidence>
<reference evidence="3 4" key="1">
    <citation type="submission" date="2016-06" db="EMBL/GenBank/DDBJ databases">
        <authorList>
            <person name="Kjaerup R.B."/>
            <person name="Dalgaard T.S."/>
            <person name="Juul-Madsen H.R."/>
        </authorList>
    </citation>
    <scope>NUCLEOTIDE SEQUENCE [LARGE SCALE GENOMIC DNA]</scope>
    <source>
        <strain evidence="3 4">DSM 45097</strain>
    </source>
</reference>
<keyword evidence="2" id="KW-0503">Monooxygenase</keyword>
<dbReference type="Pfam" id="PF00067">
    <property type="entry name" value="p450"/>
    <property type="match status" value="1"/>
</dbReference>
<accession>A0A1C5HU68</accession>
<keyword evidence="2" id="KW-0479">Metal-binding</keyword>
<dbReference type="PANTHER" id="PTHR46696:SF1">
    <property type="entry name" value="CYTOCHROME P450 YJIB-RELATED"/>
    <property type="match status" value="1"/>
</dbReference>
<dbReference type="InterPro" id="IPR017972">
    <property type="entry name" value="Cyt_P450_CS"/>
</dbReference>
<dbReference type="EMBL" id="LT607751">
    <property type="protein sequence ID" value="SCG49566.1"/>
    <property type="molecule type" value="Genomic_DNA"/>
</dbReference>
<dbReference type="PRINTS" id="PR00359">
    <property type="entry name" value="BP450"/>
</dbReference>
<dbReference type="PRINTS" id="PR00385">
    <property type="entry name" value="P450"/>
</dbReference>
<dbReference type="AlphaFoldDB" id="A0A1C5HU68"/>
<dbReference type="GO" id="GO:0016705">
    <property type="term" value="F:oxidoreductase activity, acting on paired donors, with incorporation or reduction of molecular oxygen"/>
    <property type="evidence" value="ECO:0007669"/>
    <property type="project" value="InterPro"/>
</dbReference>
<organism evidence="3 4">
    <name type="scientific">Micromonospora siamensis</name>
    <dbReference type="NCBI Taxonomy" id="299152"/>
    <lineage>
        <taxon>Bacteria</taxon>
        <taxon>Bacillati</taxon>
        <taxon>Actinomycetota</taxon>
        <taxon>Actinomycetes</taxon>
        <taxon>Micromonosporales</taxon>
        <taxon>Micromonosporaceae</taxon>
        <taxon>Micromonospora</taxon>
    </lineage>
</organism>
<keyword evidence="2" id="KW-0560">Oxidoreductase</keyword>
<dbReference type="InterPro" id="IPR001128">
    <property type="entry name" value="Cyt_P450"/>
</dbReference>
<dbReference type="PROSITE" id="PS00086">
    <property type="entry name" value="CYTOCHROME_P450"/>
    <property type="match status" value="1"/>
</dbReference>
<keyword evidence="2" id="KW-0408">Iron</keyword>
<protein>
    <submittedName>
        <fullName evidence="3">Cytochrome P450</fullName>
    </submittedName>
</protein>
<keyword evidence="4" id="KW-1185">Reference proteome</keyword>
<comment type="similarity">
    <text evidence="1 2">Belongs to the cytochrome P450 family.</text>
</comment>
<dbReference type="PANTHER" id="PTHR46696">
    <property type="entry name" value="P450, PUTATIVE (EUROFUNG)-RELATED"/>
    <property type="match status" value="1"/>
</dbReference>
<dbReference type="Gene3D" id="1.10.630.10">
    <property type="entry name" value="Cytochrome P450"/>
    <property type="match status" value="1"/>
</dbReference>
<dbReference type="InterPro" id="IPR002397">
    <property type="entry name" value="Cyt_P450_B"/>
</dbReference>
<dbReference type="GO" id="GO:0020037">
    <property type="term" value="F:heme binding"/>
    <property type="evidence" value="ECO:0007669"/>
    <property type="project" value="InterPro"/>
</dbReference>
<name>A0A1C5HU68_9ACTN</name>
<evidence type="ECO:0000256" key="2">
    <source>
        <dbReference type="RuleBase" id="RU000461"/>
    </source>
</evidence>
<evidence type="ECO:0000313" key="3">
    <source>
        <dbReference type="EMBL" id="SCG49566.1"/>
    </source>
</evidence>